<dbReference type="GO" id="GO:0004848">
    <property type="term" value="F:ureidoglycolate hydrolase activity"/>
    <property type="evidence" value="ECO:0007669"/>
    <property type="project" value="InterPro"/>
</dbReference>
<dbReference type="SUPFAM" id="SSF51182">
    <property type="entry name" value="RmlC-like cupins"/>
    <property type="match status" value="1"/>
</dbReference>
<comment type="caution">
    <text evidence="5">The sequence shown here is derived from an EMBL/GenBank/DDBJ whole genome shotgun (WGS) entry which is preliminary data.</text>
</comment>
<comment type="subunit">
    <text evidence="1">Homodimer.</text>
</comment>
<dbReference type="PANTHER" id="PTHR21221">
    <property type="entry name" value="UREIDOGLYCOLATE HYDROLASE"/>
    <property type="match status" value="1"/>
</dbReference>
<keyword evidence="3 5" id="KW-0456">Lyase</keyword>
<dbReference type="Pfam" id="PF04115">
    <property type="entry name" value="Ureidogly_lyase"/>
    <property type="match status" value="1"/>
</dbReference>
<evidence type="ECO:0000313" key="5">
    <source>
        <dbReference type="EMBL" id="RSE28515.1"/>
    </source>
</evidence>
<keyword evidence="2" id="KW-0659">Purine metabolism</keyword>
<protein>
    <submittedName>
        <fullName evidence="5">Ureidoglycolate lyase</fullName>
    </submittedName>
</protein>
<gene>
    <name evidence="5" type="ORF">EGT71_03785</name>
</gene>
<dbReference type="InterPro" id="IPR024060">
    <property type="entry name" value="Ureidoglycolate_lyase_dom_sf"/>
</dbReference>
<sequence length="160" mass="18011">MKLKVLPLDAESFAPYGDVIETAGRDFFHINNGLVERYHALGKAEILKQDQALISINRAEPLPEPLMINVLERHPLGSQAFFPLNGESFVMVVATGEQEPDPESIRAFITNGRQGVNYYRNVWHYPLFAWQTTTDFLTIDRGGNDNCDVATIATRELVFS</sequence>
<evidence type="ECO:0000256" key="2">
    <source>
        <dbReference type="ARBA" id="ARBA00022631"/>
    </source>
</evidence>
<accession>A0A427V7F6</accession>
<dbReference type="InterPro" id="IPR011051">
    <property type="entry name" value="RmlC_Cupin_sf"/>
</dbReference>
<dbReference type="GO" id="GO:0000256">
    <property type="term" value="P:allantoin catabolic process"/>
    <property type="evidence" value="ECO:0007669"/>
    <property type="project" value="InterPro"/>
</dbReference>
<dbReference type="AlphaFoldDB" id="A0A427V7F6"/>
<dbReference type="PANTHER" id="PTHR21221:SF1">
    <property type="entry name" value="UREIDOGLYCOLATE LYASE"/>
    <property type="match status" value="1"/>
</dbReference>
<dbReference type="PIRSF" id="PIRSF017306">
    <property type="entry name" value="Ureidogly_hydro"/>
    <property type="match status" value="1"/>
</dbReference>
<dbReference type="CDD" id="cd20298">
    <property type="entry name" value="cupin_UAH"/>
    <property type="match status" value="1"/>
</dbReference>
<reference evidence="5 6" key="1">
    <citation type="submission" date="2018-10" db="EMBL/GenBank/DDBJ databases">
        <title>Transmission dynamics of multidrug resistant bacteria on intensive care unit surfaces.</title>
        <authorList>
            <person name="D'Souza A.W."/>
            <person name="Potter R.F."/>
            <person name="Wallace M."/>
            <person name="Shupe A."/>
            <person name="Patel S."/>
            <person name="Sun S."/>
            <person name="Gul D."/>
            <person name="Kwon J.H."/>
            <person name="Andleeb S."/>
            <person name="Burnham C.-A.D."/>
            <person name="Dantas G."/>
        </authorList>
    </citation>
    <scope>NUCLEOTIDE SEQUENCE [LARGE SCALE GENOMIC DNA]</scope>
    <source>
        <strain evidence="5 6">AS_373</strain>
    </source>
</reference>
<evidence type="ECO:0000256" key="4">
    <source>
        <dbReference type="ARBA" id="ARBA00047684"/>
    </source>
</evidence>
<dbReference type="InterPro" id="IPR007247">
    <property type="entry name" value="Ureidogly_lyase"/>
</dbReference>
<comment type="catalytic activity">
    <reaction evidence="4">
        <text>(S)-ureidoglycolate = urea + glyoxylate</text>
        <dbReference type="Rhea" id="RHEA:11304"/>
        <dbReference type="ChEBI" id="CHEBI:16199"/>
        <dbReference type="ChEBI" id="CHEBI:36655"/>
        <dbReference type="ChEBI" id="CHEBI:57296"/>
        <dbReference type="EC" id="4.3.2.3"/>
    </reaction>
</comment>
<dbReference type="EMBL" id="RHXB01000002">
    <property type="protein sequence ID" value="RSE28515.1"/>
    <property type="molecule type" value="Genomic_DNA"/>
</dbReference>
<dbReference type="OrthoDB" id="9804602at2"/>
<proteinExistence type="predicted"/>
<dbReference type="GO" id="GO:0050385">
    <property type="term" value="F:ureidoglycolate lyase activity"/>
    <property type="evidence" value="ECO:0007669"/>
    <property type="project" value="UniProtKB-EC"/>
</dbReference>
<organism evidence="5 6">
    <name type="scientific">Atlantibacter subterraneus</name>
    <dbReference type="NCBI Taxonomy" id="255519"/>
    <lineage>
        <taxon>Bacteria</taxon>
        <taxon>Pseudomonadati</taxon>
        <taxon>Pseudomonadota</taxon>
        <taxon>Gammaproteobacteria</taxon>
        <taxon>Enterobacterales</taxon>
        <taxon>Enterobacteriaceae</taxon>
        <taxon>Atlantibacter</taxon>
    </lineage>
</organism>
<dbReference type="GO" id="GO:0006144">
    <property type="term" value="P:purine nucleobase metabolic process"/>
    <property type="evidence" value="ECO:0007669"/>
    <property type="project" value="UniProtKB-KW"/>
</dbReference>
<dbReference type="Proteomes" id="UP000275331">
    <property type="component" value="Unassembled WGS sequence"/>
</dbReference>
<dbReference type="InterPro" id="IPR047233">
    <property type="entry name" value="UAH_cupin"/>
</dbReference>
<name>A0A427V7F6_9ENTR</name>
<evidence type="ECO:0000256" key="3">
    <source>
        <dbReference type="ARBA" id="ARBA00023239"/>
    </source>
</evidence>
<evidence type="ECO:0000256" key="1">
    <source>
        <dbReference type="ARBA" id="ARBA00011738"/>
    </source>
</evidence>
<evidence type="ECO:0000313" key="6">
    <source>
        <dbReference type="Proteomes" id="UP000275331"/>
    </source>
</evidence>
<dbReference type="RefSeq" id="WP_125291666.1">
    <property type="nucleotide sequence ID" value="NZ_DAIRID010000077.1"/>
</dbReference>
<dbReference type="Gene3D" id="2.60.120.480">
    <property type="entry name" value="Ureidoglycolate hydrolase"/>
    <property type="match status" value="1"/>
</dbReference>